<name>A0ABN9UBQ1_9DINO</name>
<feature type="region of interest" description="Disordered" evidence="1">
    <location>
        <begin position="41"/>
        <end position="71"/>
    </location>
</feature>
<dbReference type="Proteomes" id="UP001189429">
    <property type="component" value="Unassembled WGS sequence"/>
</dbReference>
<sequence length="249" mass="26211">MLSPRAMFQEGEAALAEHGKDKAVRPELDILSSAPTRCPTSELLAFGDDQDADSRKESRGATALPRDGDEPALLQTAPLEAVLFGDGHHQIGSAMPAPRVAPLRRLRSEAFWEQKAAAARLPARSPWELGVRQRRPCLDERESCGPAAVATPAAEGAEVEGAVGSSRSWAGAVSRELRRGARGPVALPAPSPWSPSAALGAALRSRGRSYHPAGSRGAAKCAAPCAINGQRGARCLLCDHPPARDDPRT</sequence>
<dbReference type="EMBL" id="CAUYUJ010015672">
    <property type="protein sequence ID" value="CAK0856836.1"/>
    <property type="molecule type" value="Genomic_DNA"/>
</dbReference>
<organism evidence="2 3">
    <name type="scientific">Prorocentrum cordatum</name>
    <dbReference type="NCBI Taxonomy" id="2364126"/>
    <lineage>
        <taxon>Eukaryota</taxon>
        <taxon>Sar</taxon>
        <taxon>Alveolata</taxon>
        <taxon>Dinophyceae</taxon>
        <taxon>Prorocentrales</taxon>
        <taxon>Prorocentraceae</taxon>
        <taxon>Prorocentrum</taxon>
    </lineage>
</organism>
<proteinExistence type="predicted"/>
<keyword evidence="3" id="KW-1185">Reference proteome</keyword>
<comment type="caution">
    <text evidence="2">The sequence shown here is derived from an EMBL/GenBank/DDBJ whole genome shotgun (WGS) entry which is preliminary data.</text>
</comment>
<evidence type="ECO:0000256" key="1">
    <source>
        <dbReference type="SAM" id="MobiDB-lite"/>
    </source>
</evidence>
<accession>A0ABN9UBQ1</accession>
<evidence type="ECO:0000313" key="2">
    <source>
        <dbReference type="EMBL" id="CAK0856836.1"/>
    </source>
</evidence>
<evidence type="ECO:0000313" key="3">
    <source>
        <dbReference type="Proteomes" id="UP001189429"/>
    </source>
</evidence>
<reference evidence="2" key="1">
    <citation type="submission" date="2023-10" db="EMBL/GenBank/DDBJ databases">
        <authorList>
            <person name="Chen Y."/>
            <person name="Shah S."/>
            <person name="Dougan E. K."/>
            <person name="Thang M."/>
            <person name="Chan C."/>
        </authorList>
    </citation>
    <scope>NUCLEOTIDE SEQUENCE [LARGE SCALE GENOMIC DNA]</scope>
</reference>
<gene>
    <name evidence="2" type="ORF">PCOR1329_LOCUS47107</name>
</gene>
<protein>
    <submittedName>
        <fullName evidence="2">Uncharacterized protein</fullName>
    </submittedName>
</protein>